<protein>
    <recommendedName>
        <fullName evidence="1">HicB-like antitoxin of toxin-antitoxin system domain-containing protein</fullName>
    </recommendedName>
</protein>
<keyword evidence="3" id="KW-1185">Reference proteome</keyword>
<comment type="caution">
    <text evidence="2">The sequence shown here is derived from an EMBL/GenBank/DDBJ whole genome shotgun (WGS) entry which is preliminary data.</text>
</comment>
<reference evidence="3" key="1">
    <citation type="journal article" date="2017" name="Environ. Microbiol. Rep.">
        <title>Genetic Diversity of Marine Anaerobic Ammonium-Oxidizing Bacteria as Revealed by Genomic and Proteomic Analyses of 'Candidatus Scalindua japonica'.</title>
        <authorList>
            <person name="Oshiki M."/>
            <person name="Mizuto K."/>
            <person name="Kimura Z."/>
            <person name="Kindaichi T."/>
            <person name="Satoh H."/>
            <person name="Okabe S."/>
        </authorList>
    </citation>
    <scope>NUCLEOTIDE SEQUENCE [LARGE SCALE GENOMIC DNA]</scope>
    <source>
        <strain evidence="3">husup-a2</strain>
    </source>
</reference>
<feature type="domain" description="HicB-like antitoxin of toxin-antitoxin system" evidence="1">
    <location>
        <begin position="14"/>
        <end position="65"/>
    </location>
</feature>
<dbReference type="PANTHER" id="PTHR34504">
    <property type="entry name" value="ANTITOXIN HICB"/>
    <property type="match status" value="1"/>
</dbReference>
<organism evidence="2 3">
    <name type="scientific">Candidatus Scalindua japonica</name>
    <dbReference type="NCBI Taxonomy" id="1284222"/>
    <lineage>
        <taxon>Bacteria</taxon>
        <taxon>Pseudomonadati</taxon>
        <taxon>Planctomycetota</taxon>
        <taxon>Candidatus Brocadiia</taxon>
        <taxon>Candidatus Brocadiales</taxon>
        <taxon>Candidatus Scalinduaceae</taxon>
        <taxon>Candidatus Scalindua</taxon>
    </lineage>
</organism>
<proteinExistence type="predicted"/>
<dbReference type="AlphaFoldDB" id="A0A286TXJ6"/>
<dbReference type="PANTHER" id="PTHR34504:SF2">
    <property type="entry name" value="UPF0150 PROTEIN SSL0259"/>
    <property type="match status" value="1"/>
</dbReference>
<dbReference type="InterPro" id="IPR051404">
    <property type="entry name" value="TA_system_antitoxin"/>
</dbReference>
<name>A0A286TXJ6_9BACT</name>
<dbReference type="Proteomes" id="UP000218542">
    <property type="component" value="Unassembled WGS sequence"/>
</dbReference>
<dbReference type="InterPro" id="IPR031807">
    <property type="entry name" value="HicB-like"/>
</dbReference>
<dbReference type="Pfam" id="PF15919">
    <property type="entry name" value="HicB_lk_antitox"/>
    <property type="match status" value="1"/>
</dbReference>
<dbReference type="RefSeq" id="WP_096894133.1">
    <property type="nucleotide sequence ID" value="NZ_BAOS01000013.1"/>
</dbReference>
<dbReference type="Gene3D" id="3.30.160.250">
    <property type="match status" value="1"/>
</dbReference>
<dbReference type="EMBL" id="BAOS01000013">
    <property type="protein sequence ID" value="GAX60596.1"/>
    <property type="molecule type" value="Genomic_DNA"/>
</dbReference>
<dbReference type="SUPFAM" id="SSF143100">
    <property type="entry name" value="TTHA1013/TTHA0281-like"/>
    <property type="match status" value="1"/>
</dbReference>
<evidence type="ECO:0000259" key="1">
    <source>
        <dbReference type="Pfam" id="PF15919"/>
    </source>
</evidence>
<evidence type="ECO:0000313" key="2">
    <source>
        <dbReference type="EMBL" id="GAX60596.1"/>
    </source>
</evidence>
<dbReference type="InterPro" id="IPR035069">
    <property type="entry name" value="TTHA1013/TTHA0281-like"/>
</dbReference>
<accession>A0A286TXJ6</accession>
<gene>
    <name evidence="2" type="ORF">SCALIN_C13_0109</name>
</gene>
<sequence>MNESQYEMILYWDKTDKIFVVDVPELQGCTAHGNTKKEAIENAENAVQFWIETAREDGLKIPEPKGRLIFA</sequence>
<evidence type="ECO:0000313" key="3">
    <source>
        <dbReference type="Proteomes" id="UP000218542"/>
    </source>
</evidence>
<dbReference type="OrthoDB" id="5419659at2"/>